<evidence type="ECO:0000313" key="1">
    <source>
        <dbReference type="EMBL" id="ETX08170.1"/>
    </source>
</evidence>
<comment type="caution">
    <text evidence="1">The sequence shown here is derived from an EMBL/GenBank/DDBJ whole genome shotgun (WGS) entry which is preliminary data.</text>
</comment>
<accession>W4MD93</accession>
<dbReference type="Gene3D" id="3.90.70.10">
    <property type="entry name" value="Cysteine proteinases"/>
    <property type="match status" value="1"/>
</dbReference>
<dbReference type="HOGENOM" id="CLU_1934198_0_0_7"/>
<reference evidence="1 2" key="1">
    <citation type="journal article" date="2014" name="Nature">
        <title>An environmental bacterial taxon with a large and distinct metabolic repertoire.</title>
        <authorList>
            <person name="Wilson M.C."/>
            <person name="Mori T."/>
            <person name="Ruckert C."/>
            <person name="Uria A.R."/>
            <person name="Helf M.J."/>
            <person name="Takada K."/>
            <person name="Gernert C."/>
            <person name="Steffens U.A."/>
            <person name="Heycke N."/>
            <person name="Schmitt S."/>
            <person name="Rinke C."/>
            <person name="Helfrich E.J."/>
            <person name="Brachmann A.O."/>
            <person name="Gurgui C."/>
            <person name="Wakimoto T."/>
            <person name="Kracht M."/>
            <person name="Crusemann M."/>
            <person name="Hentschel U."/>
            <person name="Abe I."/>
            <person name="Matsunaga S."/>
            <person name="Kalinowski J."/>
            <person name="Takeyama H."/>
            <person name="Piel J."/>
        </authorList>
    </citation>
    <scope>NUCLEOTIDE SEQUENCE [LARGE SCALE GENOMIC DNA]</scope>
    <source>
        <strain evidence="2">TSY2</strain>
    </source>
</reference>
<sequence>MVFTSFGQSYAESDIRRMLGNPRFGLTLKEAANRLQAAGAVSQWHTAWGLDDIRDSLRNHAYPVVGIERRFFGYPSATHAVVITDVQGREVEMLDPLLGPESHIAQVATFATAWRSAGQEALVMLSPLPS</sequence>
<organism evidence="1 2">
    <name type="scientific">Candidatus Entotheonella gemina</name>
    <dbReference type="NCBI Taxonomy" id="1429439"/>
    <lineage>
        <taxon>Bacteria</taxon>
        <taxon>Pseudomonadati</taxon>
        <taxon>Nitrospinota/Tectimicrobiota group</taxon>
        <taxon>Candidatus Tectimicrobiota</taxon>
        <taxon>Candidatus Entotheonellia</taxon>
        <taxon>Candidatus Entotheonellales</taxon>
        <taxon>Candidatus Entotheonellaceae</taxon>
        <taxon>Candidatus Entotheonella</taxon>
    </lineage>
</organism>
<evidence type="ECO:0000313" key="2">
    <source>
        <dbReference type="Proteomes" id="UP000019140"/>
    </source>
</evidence>
<evidence type="ECO:0008006" key="3">
    <source>
        <dbReference type="Google" id="ProtNLM"/>
    </source>
</evidence>
<keyword evidence="2" id="KW-1185">Reference proteome</keyword>
<name>W4MD93_9BACT</name>
<proteinExistence type="predicted"/>
<dbReference type="EMBL" id="AZHX01000283">
    <property type="protein sequence ID" value="ETX08170.1"/>
    <property type="molecule type" value="Genomic_DNA"/>
</dbReference>
<protein>
    <recommendedName>
        <fullName evidence="3">Peptidase C39 domain-containing protein</fullName>
    </recommendedName>
</protein>
<dbReference type="Proteomes" id="UP000019140">
    <property type="component" value="Unassembled WGS sequence"/>
</dbReference>
<gene>
    <name evidence="1" type="ORF">ETSY2_06950</name>
</gene>
<dbReference type="AlphaFoldDB" id="W4MD93"/>